<dbReference type="OrthoDB" id="8278685at2"/>
<dbReference type="Proteomes" id="UP000052167">
    <property type="component" value="Unassembled WGS sequence"/>
</dbReference>
<dbReference type="AlphaFoldDB" id="A0A922T524"/>
<sequence>MSERIDVERFQDTGLRKVWSVSEFSKRYRLQSDEEQRLLKLLGSFATEQELLMNASRAPRFR</sequence>
<accession>A0A922T524</accession>
<gene>
    <name evidence="1" type="ORF">GV68_17350</name>
</gene>
<keyword evidence="2" id="KW-1185">Reference proteome</keyword>
<name>A0A922T524_9HYPH</name>
<dbReference type="RefSeq" id="WP_037165340.1">
    <property type="nucleotide sequence ID" value="NZ_CAJXID010000049.1"/>
</dbReference>
<evidence type="ECO:0000313" key="2">
    <source>
        <dbReference type="Proteomes" id="UP000052167"/>
    </source>
</evidence>
<proteinExistence type="predicted"/>
<dbReference type="EMBL" id="JOKJ01000035">
    <property type="protein sequence ID" value="KEQ03300.1"/>
    <property type="molecule type" value="Genomic_DNA"/>
</dbReference>
<comment type="caution">
    <text evidence="1">The sequence shown here is derived from an EMBL/GenBank/DDBJ whole genome shotgun (WGS) entry which is preliminary data.</text>
</comment>
<reference evidence="1 2" key="1">
    <citation type="submission" date="2014-06" db="EMBL/GenBank/DDBJ databases">
        <title>Rhizobium pelagicum/R2-400B4.</title>
        <authorList>
            <person name="Kimes N.E."/>
            <person name="Lopez-Perez M."/>
        </authorList>
    </citation>
    <scope>NUCLEOTIDE SEQUENCE [LARGE SCALE GENOMIC DNA]</scope>
    <source>
        <strain evidence="1 2">R2-400B4</strain>
    </source>
</reference>
<evidence type="ECO:0000313" key="1">
    <source>
        <dbReference type="EMBL" id="KEQ03300.1"/>
    </source>
</evidence>
<organism evidence="1 2">
    <name type="scientific">Pseudorhizobium pelagicum</name>
    <dbReference type="NCBI Taxonomy" id="1509405"/>
    <lineage>
        <taxon>Bacteria</taxon>
        <taxon>Pseudomonadati</taxon>
        <taxon>Pseudomonadota</taxon>
        <taxon>Alphaproteobacteria</taxon>
        <taxon>Hyphomicrobiales</taxon>
        <taxon>Rhizobiaceae</taxon>
        <taxon>Rhizobium/Agrobacterium group</taxon>
        <taxon>Pseudorhizobium</taxon>
    </lineage>
</organism>
<protein>
    <submittedName>
        <fullName evidence="1">Uncharacterized protein</fullName>
    </submittedName>
</protein>